<feature type="region of interest" description="Disordered" evidence="7">
    <location>
        <begin position="871"/>
        <end position="899"/>
    </location>
</feature>
<dbReference type="GO" id="GO:0001653">
    <property type="term" value="F:peptide receptor activity"/>
    <property type="evidence" value="ECO:0007669"/>
    <property type="project" value="TreeGrafter"/>
</dbReference>
<accession>A0A8J4BDJ1</accession>
<dbReference type="PROSITE" id="PS50125">
    <property type="entry name" value="GUANYLATE_CYCLASE_2"/>
    <property type="match status" value="1"/>
</dbReference>
<keyword evidence="10" id="KW-1185">Reference proteome</keyword>
<dbReference type="SUPFAM" id="SSF55073">
    <property type="entry name" value="Nucleotide cyclase"/>
    <property type="match status" value="1"/>
</dbReference>
<reference evidence="9" key="1">
    <citation type="journal article" date="2021" name="Proc. Natl. Acad. Sci. U.S.A.">
        <title>Three genomes in the algal genus Volvox reveal the fate of a haploid sex-determining region after a transition to homothallism.</title>
        <authorList>
            <person name="Yamamoto K."/>
            <person name="Hamaji T."/>
            <person name="Kawai-Toyooka H."/>
            <person name="Matsuzaki R."/>
            <person name="Takahashi F."/>
            <person name="Nishimura Y."/>
            <person name="Kawachi M."/>
            <person name="Noguchi H."/>
            <person name="Minakuchi Y."/>
            <person name="Umen J.G."/>
            <person name="Toyoda A."/>
            <person name="Nozaki H."/>
        </authorList>
    </citation>
    <scope>NUCLEOTIDE SEQUENCE</scope>
    <source>
        <strain evidence="9">NIES-3780</strain>
    </source>
</reference>
<evidence type="ECO:0000313" key="10">
    <source>
        <dbReference type="Proteomes" id="UP000747399"/>
    </source>
</evidence>
<comment type="subcellular location">
    <subcellularLocation>
        <location evidence="1">Membrane</location>
    </subcellularLocation>
</comment>
<dbReference type="GO" id="GO:0004016">
    <property type="term" value="F:adenylate cyclase activity"/>
    <property type="evidence" value="ECO:0007669"/>
    <property type="project" value="TreeGrafter"/>
</dbReference>
<feature type="region of interest" description="Disordered" evidence="7">
    <location>
        <begin position="203"/>
        <end position="285"/>
    </location>
</feature>
<evidence type="ECO:0000259" key="8">
    <source>
        <dbReference type="PROSITE" id="PS50125"/>
    </source>
</evidence>
<keyword evidence="4" id="KW-1133">Transmembrane helix</keyword>
<feature type="compositionally biased region" description="Polar residues" evidence="7">
    <location>
        <begin position="2471"/>
        <end position="2482"/>
    </location>
</feature>
<dbReference type="InterPro" id="IPR050401">
    <property type="entry name" value="Cyclic_nucleotide_synthase"/>
</dbReference>
<dbReference type="InterPro" id="IPR001054">
    <property type="entry name" value="A/G_cyclase"/>
</dbReference>
<proteinExistence type="predicted"/>
<evidence type="ECO:0000313" key="9">
    <source>
        <dbReference type="EMBL" id="GIL59319.1"/>
    </source>
</evidence>
<dbReference type="CDD" id="cd07302">
    <property type="entry name" value="CHD"/>
    <property type="match status" value="1"/>
</dbReference>
<feature type="region of interest" description="Disordered" evidence="7">
    <location>
        <begin position="1749"/>
        <end position="1775"/>
    </location>
</feature>
<dbReference type="GO" id="GO:0035556">
    <property type="term" value="P:intracellular signal transduction"/>
    <property type="evidence" value="ECO:0007669"/>
    <property type="project" value="InterPro"/>
</dbReference>
<dbReference type="GO" id="GO:0000166">
    <property type="term" value="F:nucleotide binding"/>
    <property type="evidence" value="ECO:0007669"/>
    <property type="project" value="UniProtKB-KW"/>
</dbReference>
<evidence type="ECO:0000256" key="3">
    <source>
        <dbReference type="ARBA" id="ARBA00022741"/>
    </source>
</evidence>
<evidence type="ECO:0000256" key="7">
    <source>
        <dbReference type="SAM" id="MobiDB-lite"/>
    </source>
</evidence>
<organism evidence="9 10">
    <name type="scientific">Volvox africanus</name>
    <dbReference type="NCBI Taxonomy" id="51714"/>
    <lineage>
        <taxon>Eukaryota</taxon>
        <taxon>Viridiplantae</taxon>
        <taxon>Chlorophyta</taxon>
        <taxon>core chlorophytes</taxon>
        <taxon>Chlorophyceae</taxon>
        <taxon>CS clade</taxon>
        <taxon>Chlamydomonadales</taxon>
        <taxon>Volvocaceae</taxon>
        <taxon>Volvox</taxon>
    </lineage>
</organism>
<keyword evidence="6" id="KW-0456">Lyase</keyword>
<dbReference type="GO" id="GO:0007168">
    <property type="term" value="P:receptor guanylyl cyclase signaling pathway"/>
    <property type="evidence" value="ECO:0007669"/>
    <property type="project" value="TreeGrafter"/>
</dbReference>
<dbReference type="InterPro" id="IPR029787">
    <property type="entry name" value="Nucleotide_cyclase"/>
</dbReference>
<feature type="compositionally biased region" description="Gly residues" evidence="7">
    <location>
        <begin position="1486"/>
        <end position="1495"/>
    </location>
</feature>
<evidence type="ECO:0000256" key="5">
    <source>
        <dbReference type="ARBA" id="ARBA00023136"/>
    </source>
</evidence>
<feature type="domain" description="Guanylate cyclase" evidence="8">
    <location>
        <begin position="2245"/>
        <end position="2387"/>
    </location>
</feature>
<keyword evidence="2" id="KW-0812">Transmembrane</keyword>
<sequence length="2526" mass="262677">MIFDFSIFASCVFGRYDVLEPWRVPSTPKGEPYATSNTLSSENDEDTCPFLLTETSFMEFCHRVLHAQSVQQTASLMPSGICASSLPHMNKTRSSSCYRISDGMGLTTSAGAVTTTTTTAVAAVAALESVEHLLSKPFPSLASKTFPGKNHLHTSDARGAPLGAACCVLWTVASNTWDATRNNGFAFANGASNAAQRPSKINITPLGRLKTSSSSLPPPNRSAGNCNSPWHGASHGHGHSNGHCNGHGNGNGHYTNQSKDMEGYGKAGGRRSKSRGGQVGNGGGVGGMTDISTSCRCLRSCTNNKRQGSDDGRASSLESNNRKIHVVELLTYLANSDPDFATDLYDKAVRSTLNGQPCSVTYRLRDRLKTSPCNGNNHHNRNGNGNVYRNGNGDCNNYGTSSASAYREEHRRERLTSLGVPSLRVVQIFSARLQKGKGSTAVPGLVVILREAVCKSCDGLRMMVRTDAVSDANPDGTTTTTTTAPAAAPAVNNSTLVATSVSNSVRLDMTSGEANLLRTIPRSLKPDRERTDFEQSAKRRADGGPNAGVISTASYEGMESLVTSGLPCCLFIFELSEAEFVIRPQRLLNFNHHARDYLGCEHTTDPRSLPAMLLLREIFSQQSESLEVMLAAAATSEKGFDAIVEAPSHIGAQELLAATAITNDAVTAAMTASTSVPPLLPSPTLYDNTEHHQGFLRCSTGIHRTVATNDQVRRGRRRSATTSTQRPTNGALMSPSSAVDADVSLEGGNGKLECSLTSTSSIHDSYNFHKSIGRGNLMRTVMHVVHGDCNTDGNGRSDCGGGGASSGNTGDVVGSCVGAREPLSPPFPPIWEVADLPAAPEAAFEAASAALPSPPHSPILPYTALLPRPASSVTTDQLPKSRHSRSMVTPRQGSCLSREVDRSSSVAAAATVSAAVSTAASSPYTISPLPATVPMQNDFIELKGNEGGCGAAAAAAATAAATICPVIAVASDPDVSSNPPQIYSYRTTSCGWSEFMAPPMDSHSTSTSDLMPRALSVMGRKAPYTTGPASNASARTMAAVSPPSTSIDALRLWHAGITSMPRPASRYAPPRRVASMAVLAARSRTAAIGTAAPTGATAASSSGRVRQYLQLPIGNRGTASESLGSGSCRILAMAAEEATPAAAADAEGDLNELADLDPIDPVNPTDPSDQSRIVAAAATAPAAAAAGEADQAHYVGSVAAQANFSDKVEAQPNDHSVPTPEPLLACRPASVQLVPGSTCRDAATTEITTITVASTTTVNSGLASNTVAAVAPSVSTTPLKIAATAAPSSTAMPTTKKASLHRTTACTDSASLGTAAQGAGYMRARSTGQPLPYRRIVPRQGSGLRHRVQTLLELLDETETANGDRVSVGGCVESNNSVVVVGGGGGGDSLICSGPRQGLSFLHEDQMSPSPAGRFSVSCRTEYGGESLLLYTSATVTRVSAATGHESCSRYPSALHTSAGREADAPAPWLSDGGAELPCDGDGDDGGGGRGGGDGGFHEIQGVQRRAPSQRALTSLMLSPPPSSPPPPPSTVLKKLQFAVSDSDASGAAATTTTPSGVRRPFPIRKGSLLKSLGRIFNHPNRFLLGSPLTGSMNIQGTGEVPVRQRFTPYGTQTDKRSGRSCFNPWLRRQLGCRPRHRDVKEVDKAEKEENHGSALPYILTPSMPMSQLQSERLCGGGSGGGGGGSGGGGGGCAVCPSPVGTPRDSRSRTHSGDCSSGGGGVIRRVLRWCGGSTGSGAATWSILGVSPSGAAGGTTLNEKSGNDRKGDGAGDEVGDDIFSTVGDRGGGGGGGNIATTAGSCSGGGGIRSFFCRSSGPGTEVDTAGFLSSSIMFSLERVASGGAGGGCPSATATVNVGYTVPPPGAAATLAASPDPRDIPDNVAAASDRASHPAVLLKMKERMSRRWRGTAPAAVDEACSGTERSPVSPNAVHQDAESIEQTRLPAGDNHELDLSVRKISPVKEVPTSIALPMSAAAAAAAVAANAAGQGGVHHDQHHDGGKNYPPVKVTSIANGAAVASFPQSRRNEISPLTVTYPGVPSRINEPWATYRCSSLSSGRRGAVQSSYTVKPPTAHYRIQAWQSQDPDSGRSLLMMTMHDVTTAVQVRNRAVRLLLQEHRILESLFPRHVLTFLVLNPEALGTQNRPDEDLLLDGVAARRCSNSGPDTTSVKCANASETTAPLVAGELESLQQQSRRKTAEVDSGSETPAVVIEQSQPMHTVRRMLAARQLATARVSQLATIHKMVTILIMDCVGFTSMCRQVEPRQVMHFLNELYSRFDALLDIYKVVKVETIGDAYVVAGGLVRYDTDGFRCVLPEGEVDHLHAVRVVEFARAMLRAARGLTLPHTGEAVMLRLGVHSGALMSGVVGTKQPRFTVFGETVELAKRVESAGVPGRIHVSTTTHALLTATAQTVATAATKRPKWESRLHGGGSSYGSGVSGGYRWEVTAPTAGSSCSSSTVHGSASSSGSVIPGQSHQGGTTEGLSMPAPGAASYTTKAPTTAPGGYLLIDEAGDSAEALQRVAAVYL</sequence>
<keyword evidence="5" id="KW-0472">Membrane</keyword>
<dbReference type="PANTHER" id="PTHR11920:SF335">
    <property type="entry name" value="GUANYLATE CYCLASE"/>
    <property type="match status" value="1"/>
</dbReference>
<feature type="region of interest" description="Disordered" evidence="7">
    <location>
        <begin position="523"/>
        <end position="545"/>
    </location>
</feature>
<feature type="compositionally biased region" description="Low complexity" evidence="7">
    <location>
        <begin position="2452"/>
        <end position="2468"/>
    </location>
</feature>
<gene>
    <name evidence="9" type="ORF">Vafri_14218</name>
</gene>
<feature type="region of interest" description="Disordered" evidence="7">
    <location>
        <begin position="1459"/>
        <end position="1499"/>
    </location>
</feature>
<dbReference type="SMART" id="SM00044">
    <property type="entry name" value="CYCc"/>
    <property type="match status" value="1"/>
</dbReference>
<dbReference type="PANTHER" id="PTHR11920">
    <property type="entry name" value="GUANYLYL CYCLASE"/>
    <property type="match status" value="1"/>
</dbReference>
<feature type="compositionally biased region" description="Basic and acidic residues" evidence="7">
    <location>
        <begin position="524"/>
        <end position="542"/>
    </location>
</feature>
<name>A0A8J4BDJ1_9CHLO</name>
<feature type="region of interest" description="Disordered" evidence="7">
    <location>
        <begin position="2452"/>
        <end position="2496"/>
    </location>
</feature>
<feature type="compositionally biased region" description="Polar residues" evidence="7">
    <location>
        <begin position="886"/>
        <end position="895"/>
    </location>
</feature>
<feature type="region of interest" description="Disordered" evidence="7">
    <location>
        <begin position="710"/>
        <end position="738"/>
    </location>
</feature>
<comment type="caution">
    <text evidence="9">The sequence shown here is derived from an EMBL/GenBank/DDBJ whole genome shotgun (WGS) entry which is preliminary data.</text>
</comment>
<evidence type="ECO:0000256" key="1">
    <source>
        <dbReference type="ARBA" id="ARBA00004370"/>
    </source>
</evidence>
<dbReference type="Pfam" id="PF00211">
    <property type="entry name" value="Guanylate_cyc"/>
    <property type="match status" value="1"/>
</dbReference>
<dbReference type="Proteomes" id="UP000747399">
    <property type="component" value="Unassembled WGS sequence"/>
</dbReference>
<evidence type="ECO:0000256" key="2">
    <source>
        <dbReference type="ARBA" id="ARBA00022692"/>
    </source>
</evidence>
<evidence type="ECO:0000256" key="6">
    <source>
        <dbReference type="ARBA" id="ARBA00023239"/>
    </source>
</evidence>
<evidence type="ECO:0000256" key="4">
    <source>
        <dbReference type="ARBA" id="ARBA00022989"/>
    </source>
</evidence>
<dbReference type="EMBL" id="BNCO01000034">
    <property type="protein sequence ID" value="GIL59319.1"/>
    <property type="molecule type" value="Genomic_DNA"/>
</dbReference>
<dbReference type="Gene3D" id="3.30.70.1230">
    <property type="entry name" value="Nucleotide cyclase"/>
    <property type="match status" value="1"/>
</dbReference>
<dbReference type="GO" id="GO:0005886">
    <property type="term" value="C:plasma membrane"/>
    <property type="evidence" value="ECO:0007669"/>
    <property type="project" value="TreeGrafter"/>
</dbReference>
<dbReference type="GO" id="GO:0004383">
    <property type="term" value="F:guanylate cyclase activity"/>
    <property type="evidence" value="ECO:0007669"/>
    <property type="project" value="TreeGrafter"/>
</dbReference>
<protein>
    <recommendedName>
        <fullName evidence="8">Guanylate cyclase domain-containing protein</fullName>
    </recommendedName>
</protein>
<feature type="region of interest" description="Disordered" evidence="7">
    <location>
        <begin position="1906"/>
        <end position="1931"/>
    </location>
</feature>
<keyword evidence="3" id="KW-0547">Nucleotide-binding</keyword>